<dbReference type="Proteomes" id="UP000436047">
    <property type="component" value="Unassembled WGS sequence"/>
</dbReference>
<organism evidence="1 2">
    <name type="scientific">Eisenbergiella porci</name>
    <dbReference type="NCBI Taxonomy" id="2652274"/>
    <lineage>
        <taxon>Bacteria</taxon>
        <taxon>Bacillati</taxon>
        <taxon>Bacillota</taxon>
        <taxon>Clostridia</taxon>
        <taxon>Lachnospirales</taxon>
        <taxon>Lachnospiraceae</taxon>
        <taxon>Eisenbergiella</taxon>
    </lineage>
</organism>
<protein>
    <recommendedName>
        <fullName evidence="3">HTH LytTR-type domain-containing protein</fullName>
    </recommendedName>
</protein>
<dbReference type="EMBL" id="VUMI01000007">
    <property type="protein sequence ID" value="MSS87858.1"/>
    <property type="molecule type" value="Genomic_DNA"/>
</dbReference>
<evidence type="ECO:0008006" key="3">
    <source>
        <dbReference type="Google" id="ProtNLM"/>
    </source>
</evidence>
<gene>
    <name evidence="1" type="ORF">FYJ45_05795</name>
</gene>
<dbReference type="AlphaFoldDB" id="A0A6N7WEE8"/>
<keyword evidence="2" id="KW-1185">Reference proteome</keyword>
<sequence>MVNLDKIRSYDRESIKLTNGSSLILSKTRYPQFVDAYMHYLQLDEG</sequence>
<dbReference type="Gene3D" id="2.40.50.1020">
    <property type="entry name" value="LytTr DNA-binding domain"/>
    <property type="match status" value="1"/>
</dbReference>
<evidence type="ECO:0000313" key="1">
    <source>
        <dbReference type="EMBL" id="MSS87858.1"/>
    </source>
</evidence>
<accession>A0A6N7WEE8</accession>
<name>A0A6N7WEE8_9FIRM</name>
<comment type="caution">
    <text evidence="1">The sequence shown here is derived from an EMBL/GenBank/DDBJ whole genome shotgun (WGS) entry which is preliminary data.</text>
</comment>
<evidence type="ECO:0000313" key="2">
    <source>
        <dbReference type="Proteomes" id="UP000436047"/>
    </source>
</evidence>
<proteinExistence type="predicted"/>
<reference evidence="1 2" key="1">
    <citation type="submission" date="2019-08" db="EMBL/GenBank/DDBJ databases">
        <title>In-depth cultivation of the pig gut microbiome towards novel bacterial diversity and tailored functional studies.</title>
        <authorList>
            <person name="Wylensek D."/>
            <person name="Hitch T.C.A."/>
            <person name="Clavel T."/>
        </authorList>
    </citation>
    <scope>NUCLEOTIDE SEQUENCE [LARGE SCALE GENOMIC DNA]</scope>
    <source>
        <strain evidence="1 2">WCA-389-WT-23B</strain>
    </source>
</reference>